<gene>
    <name evidence="3" type="ORF">IAD50_03585</name>
</gene>
<dbReference type="InterPro" id="IPR001279">
    <property type="entry name" value="Metallo-B-lactamas"/>
</dbReference>
<dbReference type="SUPFAM" id="SSF56281">
    <property type="entry name" value="Metallo-hydrolase/oxidoreductase"/>
    <property type="match status" value="1"/>
</dbReference>
<dbReference type="AlphaFoldDB" id="A0A9D1LAL5"/>
<protein>
    <submittedName>
        <fullName evidence="3">MBL fold metallo-hydrolase</fullName>
    </submittedName>
</protein>
<dbReference type="Proteomes" id="UP000824089">
    <property type="component" value="Unassembled WGS sequence"/>
</dbReference>
<dbReference type="EMBL" id="DVMM01000071">
    <property type="protein sequence ID" value="HIU29363.1"/>
    <property type="molecule type" value="Genomic_DNA"/>
</dbReference>
<evidence type="ECO:0000313" key="4">
    <source>
        <dbReference type="Proteomes" id="UP000824089"/>
    </source>
</evidence>
<reference evidence="3" key="2">
    <citation type="journal article" date="2021" name="PeerJ">
        <title>Extensive microbial diversity within the chicken gut microbiome revealed by metagenomics and culture.</title>
        <authorList>
            <person name="Gilroy R."/>
            <person name="Ravi A."/>
            <person name="Getino M."/>
            <person name="Pursley I."/>
            <person name="Horton D.L."/>
            <person name="Alikhan N.F."/>
            <person name="Baker D."/>
            <person name="Gharbi K."/>
            <person name="Hall N."/>
            <person name="Watson M."/>
            <person name="Adriaenssens E.M."/>
            <person name="Foster-Nyarko E."/>
            <person name="Jarju S."/>
            <person name="Secka A."/>
            <person name="Antonio M."/>
            <person name="Oren A."/>
            <person name="Chaudhuri R.R."/>
            <person name="La Ragione R."/>
            <person name="Hildebrand F."/>
            <person name="Pallen M.J."/>
        </authorList>
    </citation>
    <scope>NUCLEOTIDE SEQUENCE</scope>
    <source>
        <strain evidence="3">CHK195-4489</strain>
    </source>
</reference>
<keyword evidence="1" id="KW-1133">Transmembrane helix</keyword>
<dbReference type="InterPro" id="IPR052159">
    <property type="entry name" value="Competence_DNA_uptake"/>
</dbReference>
<keyword evidence="1" id="KW-0812">Transmembrane</keyword>
<comment type="caution">
    <text evidence="3">The sequence shown here is derived from an EMBL/GenBank/DDBJ whole genome shotgun (WGS) entry which is preliminary data.</text>
</comment>
<proteinExistence type="predicted"/>
<sequence>MYGTDRTCYNRKNILRQGSIILKKTIASLLFIIVLCVSFLSGCIFDELSLNDVFFGDFVSQEPAGTPQREEIVPGASGELTISFLDVGQGDSAFVELPDGKTMLIDAGEAEAGERIVSFIREKGYKKIDYLIATHPHADHIGGMKEVVQSFEIGEIYMPKASTNTKTYENLLEAIAEKGLKIKTAQAGVQICAGVELLAPIGESYEELNNYSAVLRIVNAEHRFLFMGDAEILSENEILEAGYDVRADVVKVGHHGSGTSSGDAFVEATGARYAIFSVGAGNSYNHPHVFVVEKWQAAGAQICRTDEQGTITVRSNGTELEVISEK</sequence>
<name>A0A9D1LAL5_9CLOT</name>
<dbReference type="Pfam" id="PF00753">
    <property type="entry name" value="Lactamase_B"/>
    <property type="match status" value="1"/>
</dbReference>
<keyword evidence="1" id="KW-0472">Membrane</keyword>
<dbReference type="InterPro" id="IPR035681">
    <property type="entry name" value="ComA-like_MBL"/>
</dbReference>
<dbReference type="PANTHER" id="PTHR30619:SF7">
    <property type="entry name" value="BETA-LACTAMASE DOMAIN PROTEIN"/>
    <property type="match status" value="1"/>
</dbReference>
<accession>A0A9D1LAL5</accession>
<feature type="transmembrane region" description="Helical" evidence="1">
    <location>
        <begin position="21"/>
        <end position="40"/>
    </location>
</feature>
<dbReference type="Gene3D" id="3.60.15.10">
    <property type="entry name" value="Ribonuclease Z/Hydroxyacylglutathione hydrolase-like"/>
    <property type="match status" value="1"/>
</dbReference>
<evidence type="ECO:0000313" key="3">
    <source>
        <dbReference type="EMBL" id="HIU29363.1"/>
    </source>
</evidence>
<dbReference type="SMART" id="SM00849">
    <property type="entry name" value="Lactamase_B"/>
    <property type="match status" value="1"/>
</dbReference>
<feature type="domain" description="Metallo-beta-lactamase" evidence="2">
    <location>
        <begin position="89"/>
        <end position="280"/>
    </location>
</feature>
<dbReference type="InterPro" id="IPR036866">
    <property type="entry name" value="RibonucZ/Hydroxyglut_hydro"/>
</dbReference>
<organism evidence="3 4">
    <name type="scientific">Candidatus Egerieisoma faecipullorum</name>
    <dbReference type="NCBI Taxonomy" id="2840963"/>
    <lineage>
        <taxon>Bacteria</taxon>
        <taxon>Bacillati</taxon>
        <taxon>Bacillota</taxon>
        <taxon>Clostridia</taxon>
        <taxon>Eubacteriales</taxon>
        <taxon>Clostridiaceae</taxon>
        <taxon>Clostridiaceae incertae sedis</taxon>
        <taxon>Candidatus Egerieisoma</taxon>
    </lineage>
</organism>
<evidence type="ECO:0000256" key="1">
    <source>
        <dbReference type="SAM" id="Phobius"/>
    </source>
</evidence>
<reference evidence="3" key="1">
    <citation type="submission" date="2020-10" db="EMBL/GenBank/DDBJ databases">
        <authorList>
            <person name="Gilroy R."/>
        </authorList>
    </citation>
    <scope>NUCLEOTIDE SEQUENCE</scope>
    <source>
        <strain evidence="3">CHK195-4489</strain>
    </source>
</reference>
<dbReference type="CDD" id="cd07731">
    <property type="entry name" value="ComA-like_MBL-fold"/>
    <property type="match status" value="1"/>
</dbReference>
<dbReference type="PANTHER" id="PTHR30619">
    <property type="entry name" value="DNA INTERNALIZATION/COMPETENCE PROTEIN COMEC/REC2"/>
    <property type="match status" value="1"/>
</dbReference>
<evidence type="ECO:0000259" key="2">
    <source>
        <dbReference type="SMART" id="SM00849"/>
    </source>
</evidence>